<keyword evidence="1" id="KW-0456">Lyase</keyword>
<dbReference type="EMBL" id="VRYZ01000001">
    <property type="protein sequence ID" value="TXS94689.1"/>
    <property type="molecule type" value="Genomic_DNA"/>
</dbReference>
<organism evidence="3 4">
    <name type="scientific">Parahaliea aestuarii</name>
    <dbReference type="NCBI Taxonomy" id="1852021"/>
    <lineage>
        <taxon>Bacteria</taxon>
        <taxon>Pseudomonadati</taxon>
        <taxon>Pseudomonadota</taxon>
        <taxon>Gammaproteobacteria</taxon>
        <taxon>Cellvibrionales</taxon>
        <taxon>Halieaceae</taxon>
        <taxon>Parahaliea</taxon>
    </lineage>
</organism>
<gene>
    <name evidence="3" type="ORF">FVW59_01895</name>
</gene>
<name>A0A5C9A3P6_9GAMM</name>
<dbReference type="PANTHER" id="PTHR21240">
    <property type="entry name" value="2-AMINO-3-CARBOXYLMUCONATE-6-SEMIALDEHYDE DECARBOXYLASE"/>
    <property type="match status" value="1"/>
</dbReference>
<protein>
    <submittedName>
        <fullName evidence="3">Amidohydrolase</fullName>
    </submittedName>
</protein>
<evidence type="ECO:0000259" key="2">
    <source>
        <dbReference type="Pfam" id="PF04909"/>
    </source>
</evidence>
<dbReference type="InterPro" id="IPR032466">
    <property type="entry name" value="Metal_Hydrolase"/>
</dbReference>
<keyword evidence="4" id="KW-1185">Reference proteome</keyword>
<reference evidence="3 4" key="1">
    <citation type="submission" date="2019-08" db="EMBL/GenBank/DDBJ databases">
        <title>Parahaliea maris sp. nov., isolated from the surface seawater.</title>
        <authorList>
            <person name="Liu Y."/>
        </authorList>
    </citation>
    <scope>NUCLEOTIDE SEQUENCE [LARGE SCALE GENOMIC DNA]</scope>
    <source>
        <strain evidence="3 4">S2-26</strain>
    </source>
</reference>
<dbReference type="GO" id="GO:0016787">
    <property type="term" value="F:hydrolase activity"/>
    <property type="evidence" value="ECO:0007669"/>
    <property type="project" value="UniProtKB-KW"/>
</dbReference>
<feature type="domain" description="Amidohydrolase-related" evidence="2">
    <location>
        <begin position="82"/>
        <end position="378"/>
    </location>
</feature>
<dbReference type="OrthoDB" id="8617321at2"/>
<dbReference type="PANTHER" id="PTHR21240:SF28">
    <property type="entry name" value="ISO-OROTATE DECARBOXYLASE (EUROFUNG)"/>
    <property type="match status" value="1"/>
</dbReference>
<dbReference type="SUPFAM" id="SSF51556">
    <property type="entry name" value="Metallo-dependent hydrolases"/>
    <property type="match status" value="1"/>
</dbReference>
<dbReference type="GO" id="GO:0005737">
    <property type="term" value="C:cytoplasm"/>
    <property type="evidence" value="ECO:0007669"/>
    <property type="project" value="TreeGrafter"/>
</dbReference>
<dbReference type="GO" id="GO:0016831">
    <property type="term" value="F:carboxy-lyase activity"/>
    <property type="evidence" value="ECO:0007669"/>
    <property type="project" value="InterPro"/>
</dbReference>
<dbReference type="Proteomes" id="UP000321933">
    <property type="component" value="Unassembled WGS sequence"/>
</dbReference>
<dbReference type="RefSeq" id="WP_148062531.1">
    <property type="nucleotide sequence ID" value="NZ_VRYZ01000001.1"/>
</dbReference>
<dbReference type="Pfam" id="PF04909">
    <property type="entry name" value="Amidohydro_2"/>
    <property type="match status" value="1"/>
</dbReference>
<evidence type="ECO:0000256" key="1">
    <source>
        <dbReference type="ARBA" id="ARBA00023239"/>
    </source>
</evidence>
<dbReference type="InterPro" id="IPR006680">
    <property type="entry name" value="Amidohydro-rel"/>
</dbReference>
<sequence>MSYAQGRLIHDADSHVMETHDWLDPFLEGGGTDGLKNIYDKAPAFIRDQIAEARSRKGDTAAAAAAAEKLIDGPKGWIAYGAFDPDERAQALDRIGFQSQLVFGTFALGIFSQVKDEDLLYQGARAQNDAMEAFCKADERLIYVAYVPLNDTDKALAELERVLARGAGAIQVSSGPAGERSPGHVELDPFWRRLEEAGVPFVLHIGPGTMTQPKALQNNGRERAPDLHGGGENLRFPDYVMLSYGPQIFLTAMVYDGVFERFPNLRGGVIECGAGWVPEFLRELDIAHRSFGKTDPYLQAMQLLPSEQIRRAVKFTPFPKEDLRRMIEDAGPELFVFSSDYPHPEGTSDPMGYFEETIADLDEDIKDRFYRRNFEEMLPWRFASSAA</sequence>
<proteinExistence type="predicted"/>
<dbReference type="Gene3D" id="3.20.20.140">
    <property type="entry name" value="Metal-dependent hydrolases"/>
    <property type="match status" value="1"/>
</dbReference>
<accession>A0A5C9A3P6</accession>
<comment type="caution">
    <text evidence="3">The sequence shown here is derived from an EMBL/GenBank/DDBJ whole genome shotgun (WGS) entry which is preliminary data.</text>
</comment>
<dbReference type="InterPro" id="IPR032465">
    <property type="entry name" value="ACMSD"/>
</dbReference>
<dbReference type="GO" id="GO:0019748">
    <property type="term" value="P:secondary metabolic process"/>
    <property type="evidence" value="ECO:0007669"/>
    <property type="project" value="TreeGrafter"/>
</dbReference>
<evidence type="ECO:0000313" key="3">
    <source>
        <dbReference type="EMBL" id="TXS94689.1"/>
    </source>
</evidence>
<dbReference type="AlphaFoldDB" id="A0A5C9A3P6"/>
<evidence type="ECO:0000313" key="4">
    <source>
        <dbReference type="Proteomes" id="UP000321933"/>
    </source>
</evidence>
<keyword evidence="3" id="KW-0378">Hydrolase</keyword>